<keyword evidence="17" id="KW-0539">Nucleus</keyword>
<evidence type="ECO:0000256" key="7">
    <source>
        <dbReference type="ARBA" id="ARBA00022691"/>
    </source>
</evidence>
<feature type="domain" description="C2H2-type" evidence="24">
    <location>
        <begin position="1081"/>
        <end position="1108"/>
    </location>
</feature>
<dbReference type="FunFam" id="2.170.270.10:FF:000019">
    <property type="entry name" value="PR domain zinc finger protein 1"/>
    <property type="match status" value="1"/>
</dbReference>
<evidence type="ECO:0000259" key="24">
    <source>
        <dbReference type="PROSITE" id="PS50157"/>
    </source>
</evidence>
<sequence>MAISRNRFGPTNSEQETKDHAGHVNGEQVQRAGRGQVQGCRGAGGAGGAGGAAQAPPSLPKSEGATANRLEGLPPSEAVGARLASPRESYRRLWLLKHARYEKIFFFYFIHQPGIAVPTNSIAIKFESEAVANRWEAVDELGLSRCNRHDEIPRQDSPAEDSGILWVGRICLVMPRVGVGLSAPVGRKPGSGSGGVAEWRSGGVAGGTVREPAREREREREREGIESGSEGEGAIEGGGEEARRREKWVSGGGIDWPPPACLPAPTPLQSLLSPNGPFQGHIQTLWRRGRGPNDDVSGGGDEKLMVKREESGLVNGEGVVGGGMGGGADWDLSSTKEEEFERHVVYIVPDQAPPPGSIANRAEATLPRNLVLKPSQALSDVMGVWSTSYIPKGTRFGPLVGEVYAKNDVPATANRKYFWRVYKENQLFYYIDGYDVSKSNWMRYVNPAYSSESQNLIACQYKMSIYFYTIRPILPNQELLVWYCREFAERLNYPLTGELMLQRIRQQVQQAIPSAEKNTDTINNEVTCSSPVVSTTTRPEKPAAILKTSAQQQKENRLQTNNNCATAPDYNGVESTNGETGGSDQTSRQTETHRISSSSSFERRRSRGDSMSSCERSPVCGPGSREDATKEEVPPTGLPADGSVRSDEGYHSHGYHDDALTPPEDSTDSDDGDNNYVLDFSKKTEAMETIPEEGVVTPPSPPRPSDRRSHLQQQTEQQLHDRNEYRKVKIKMSKASLYSHHPYKSVEEGKEAVVSAVSPSPPPSASPTGSLVIVESPEPPVTAQPPASTEHHSPPPPKKYYEAHPHHQTSILENILLRNRDERRSSASPPPPASPTEMAYSYKKSQRYCGAVPPSPDSTGGGHQQISSSTRRYCSPPPPPRAITPQPSPYQEAAAPYSPLYYQPFSAQPVRQVSPPSDSPYSPPSSSGGLLAPPYYSHQLLTPLPPVYPSRPPQQLSPSSIPDDGCSGDPLSPNSQASRGYRSLPYPLKKKDGKMHYECNVCYKTFGQLSNLKVHLRTHSGERPFKCNVCTKSFTQLAHLQKHHLVHTGEKPHQCDICKKRFSSTSNLKTHLRLHSGQKPYACDLCPAKFTQFVHLKLHKRLHTNERPYTCQGCGKKYISASGLRTHWKTTSCRPNNMDEELALAAAAGSPPIYYYDYPNTDIGVGGLEKENQEGDSTTRESFEMVNSHHQQSHIQQHHGLHSHQQPPNCNGAEPQRPSVIESSQPHIIECT</sequence>
<evidence type="ECO:0000256" key="11">
    <source>
        <dbReference type="ARBA" id="ARBA00022833"/>
    </source>
</evidence>
<evidence type="ECO:0000256" key="22">
    <source>
        <dbReference type="PROSITE-ProRule" id="PRU00042"/>
    </source>
</evidence>
<name>A0ABD0YTU7_9HEMI</name>
<evidence type="ECO:0000256" key="3">
    <source>
        <dbReference type="ARBA" id="ARBA00022499"/>
    </source>
</evidence>
<evidence type="ECO:0000256" key="6">
    <source>
        <dbReference type="ARBA" id="ARBA00022679"/>
    </source>
</evidence>
<dbReference type="SUPFAM" id="SSF82199">
    <property type="entry name" value="SET domain"/>
    <property type="match status" value="1"/>
</dbReference>
<feature type="domain" description="C2H2-type" evidence="24">
    <location>
        <begin position="997"/>
        <end position="1024"/>
    </location>
</feature>
<dbReference type="SMART" id="SM00317">
    <property type="entry name" value="SET"/>
    <property type="match status" value="1"/>
</dbReference>
<dbReference type="PROSITE" id="PS50280">
    <property type="entry name" value="SET"/>
    <property type="match status" value="1"/>
</dbReference>
<dbReference type="FunFam" id="3.30.160.60:FF:000748">
    <property type="entry name" value="PR domain zinc finger protein"/>
    <property type="match status" value="1"/>
</dbReference>
<dbReference type="FunFam" id="3.30.160.60:FF:000211">
    <property type="entry name" value="PR domain zinc finger protein 1"/>
    <property type="match status" value="1"/>
</dbReference>
<evidence type="ECO:0000256" key="1">
    <source>
        <dbReference type="ARBA" id="ARBA00004123"/>
    </source>
</evidence>
<feature type="region of interest" description="Disordered" evidence="23">
    <location>
        <begin position="548"/>
        <end position="728"/>
    </location>
</feature>
<reference evidence="26 27" key="1">
    <citation type="submission" date="2024-07" db="EMBL/GenBank/DDBJ databases">
        <title>Chromosome-level genome assembly of the water stick insect Ranatra chinensis (Heteroptera: Nepidae).</title>
        <authorList>
            <person name="Liu X."/>
        </authorList>
    </citation>
    <scope>NUCLEOTIDE SEQUENCE [LARGE SCALE GENOMIC DNA]</scope>
    <source>
        <strain evidence="26">Cailab_2021Rc</strain>
        <tissue evidence="26">Muscle</tissue>
    </source>
</reference>
<feature type="compositionally biased region" description="Low complexity" evidence="23">
    <location>
        <begin position="953"/>
        <end position="962"/>
    </location>
</feature>
<feature type="compositionally biased region" description="Basic and acidic residues" evidence="23">
    <location>
        <begin position="789"/>
        <end position="805"/>
    </location>
</feature>
<keyword evidence="13" id="KW-0805">Transcription regulation</keyword>
<feature type="compositionally biased region" description="Polar residues" evidence="23">
    <location>
        <begin position="548"/>
        <end position="565"/>
    </location>
</feature>
<feature type="compositionally biased region" description="Gly residues" evidence="23">
    <location>
        <begin position="41"/>
        <end position="51"/>
    </location>
</feature>
<keyword evidence="27" id="KW-1185">Reference proteome</keyword>
<evidence type="ECO:0000256" key="14">
    <source>
        <dbReference type="ARBA" id="ARBA00023125"/>
    </source>
</evidence>
<dbReference type="GO" id="GO:0000122">
    <property type="term" value="P:negative regulation of transcription by RNA polymerase II"/>
    <property type="evidence" value="ECO:0007669"/>
    <property type="project" value="UniProtKB-ARBA"/>
</dbReference>
<dbReference type="GO" id="GO:0008276">
    <property type="term" value="F:protein methyltransferase activity"/>
    <property type="evidence" value="ECO:0007669"/>
    <property type="project" value="UniProtKB-ARBA"/>
</dbReference>
<dbReference type="AlphaFoldDB" id="A0ABD0YTU7"/>
<dbReference type="InterPro" id="IPR001214">
    <property type="entry name" value="SET_dom"/>
</dbReference>
<dbReference type="InterPro" id="IPR050331">
    <property type="entry name" value="Zinc_finger"/>
</dbReference>
<feature type="compositionally biased region" description="Pro residues" evidence="23">
    <location>
        <begin position="875"/>
        <end position="888"/>
    </location>
</feature>
<dbReference type="Gene3D" id="2.170.270.10">
    <property type="entry name" value="SET domain"/>
    <property type="match status" value="1"/>
</dbReference>
<evidence type="ECO:0000259" key="25">
    <source>
        <dbReference type="PROSITE" id="PS50280"/>
    </source>
</evidence>
<feature type="domain" description="C2H2-type" evidence="24">
    <location>
        <begin position="1109"/>
        <end position="1130"/>
    </location>
</feature>
<dbReference type="FunFam" id="3.30.160.60:FF:000132">
    <property type="entry name" value="PR domain zinc finger protein 1"/>
    <property type="match status" value="1"/>
</dbReference>
<dbReference type="GO" id="GO:0045087">
    <property type="term" value="P:innate immune response"/>
    <property type="evidence" value="ECO:0007669"/>
    <property type="project" value="UniProtKB-KW"/>
</dbReference>
<feature type="compositionally biased region" description="Basic and acidic residues" evidence="23">
    <location>
        <begin position="718"/>
        <end position="727"/>
    </location>
</feature>
<keyword evidence="16" id="KW-0804">Transcription</keyword>
<comment type="subcellular location">
    <subcellularLocation>
        <location evidence="1">Nucleus</location>
    </subcellularLocation>
</comment>
<dbReference type="GO" id="GO:0032259">
    <property type="term" value="P:methylation"/>
    <property type="evidence" value="ECO:0007669"/>
    <property type="project" value="UniProtKB-KW"/>
</dbReference>
<dbReference type="Gene3D" id="3.30.160.60">
    <property type="entry name" value="Classic Zinc Finger"/>
    <property type="match status" value="5"/>
</dbReference>
<dbReference type="PROSITE" id="PS00028">
    <property type="entry name" value="ZINC_FINGER_C2H2_1"/>
    <property type="match status" value="4"/>
</dbReference>
<evidence type="ECO:0000313" key="26">
    <source>
        <dbReference type="EMBL" id="KAL1139176.1"/>
    </source>
</evidence>
<keyword evidence="4" id="KW-0399">Innate immunity</keyword>
<dbReference type="FunFam" id="3.30.160.60:FF:000436">
    <property type="entry name" value="PR domain zinc finger protein 4"/>
    <property type="match status" value="1"/>
</dbReference>
<dbReference type="Proteomes" id="UP001558652">
    <property type="component" value="Unassembled WGS sequence"/>
</dbReference>
<dbReference type="GO" id="GO:0008757">
    <property type="term" value="F:S-adenosylmethionine-dependent methyltransferase activity"/>
    <property type="evidence" value="ECO:0007669"/>
    <property type="project" value="UniProtKB-ARBA"/>
</dbReference>
<keyword evidence="5" id="KW-0489">Methyltransferase</keyword>
<evidence type="ECO:0000256" key="10">
    <source>
        <dbReference type="ARBA" id="ARBA00022771"/>
    </source>
</evidence>
<keyword evidence="2" id="KW-0678">Repressor</keyword>
<feature type="compositionally biased region" description="Polar residues" evidence="23">
    <location>
        <begin position="573"/>
        <end position="589"/>
    </location>
</feature>
<feature type="domain" description="SET" evidence="25">
    <location>
        <begin position="368"/>
        <end position="484"/>
    </location>
</feature>
<dbReference type="GO" id="GO:0008270">
    <property type="term" value="F:zinc ion binding"/>
    <property type="evidence" value="ECO:0007669"/>
    <property type="project" value="UniProtKB-KW"/>
</dbReference>
<dbReference type="InterPro" id="IPR046341">
    <property type="entry name" value="SET_dom_sf"/>
</dbReference>
<dbReference type="GO" id="GO:0005634">
    <property type="term" value="C:nucleus"/>
    <property type="evidence" value="ECO:0007669"/>
    <property type="project" value="UniProtKB-SubCell"/>
</dbReference>
<evidence type="ECO:0000256" key="17">
    <source>
        <dbReference type="ARBA" id="ARBA00023242"/>
    </source>
</evidence>
<feature type="compositionally biased region" description="Basic and acidic residues" evidence="23">
    <location>
        <begin position="644"/>
        <end position="659"/>
    </location>
</feature>
<keyword evidence="10 22" id="KW-0863">Zinc-finger</keyword>
<dbReference type="GO" id="GO:0002250">
    <property type="term" value="P:adaptive immune response"/>
    <property type="evidence" value="ECO:0007669"/>
    <property type="project" value="UniProtKB-KW"/>
</dbReference>
<dbReference type="GO" id="GO:0003677">
    <property type="term" value="F:DNA binding"/>
    <property type="evidence" value="ECO:0007669"/>
    <property type="project" value="UniProtKB-KW"/>
</dbReference>
<comment type="subunit">
    <text evidence="18">Interacts with PRMT5. Interacts with FBXO10. Interacts with FBXO11. Interacts with multiple nuclear sumoylation E3 ligases, including CBX4, PIAS1, PIAS2, PIAS3, PIAS4, PML and RNF4, but not RANBP2. Interacts with LDB1, SMARCD3 and SMARCC1. Interacts with EEIG1; following TNFSF11/RANKL stimulation in bone marrow-derived macrophages, the interaction promotes the binding of PRDM1/BLIMP1 to the gene promoter of IRF8.</text>
</comment>
<evidence type="ECO:0000256" key="21">
    <source>
        <dbReference type="ARBA" id="ARBA00082169"/>
    </source>
</evidence>
<dbReference type="InterPro" id="IPR036236">
    <property type="entry name" value="Znf_C2H2_sf"/>
</dbReference>
<feature type="region of interest" description="Disordered" evidence="23">
    <location>
        <begin position="1187"/>
        <end position="1232"/>
    </location>
</feature>
<feature type="region of interest" description="Disordered" evidence="23">
    <location>
        <begin position="848"/>
        <end position="892"/>
    </location>
</feature>
<feature type="domain" description="C2H2-type" evidence="24">
    <location>
        <begin position="1025"/>
        <end position="1052"/>
    </location>
</feature>
<keyword evidence="9" id="KW-0677">Repeat</keyword>
<feature type="region of interest" description="Disordered" evidence="23">
    <location>
        <begin position="1"/>
        <end position="73"/>
    </location>
</feature>
<keyword evidence="7" id="KW-0949">S-adenosyl-L-methionine</keyword>
<evidence type="ECO:0000256" key="18">
    <source>
        <dbReference type="ARBA" id="ARBA00063130"/>
    </source>
</evidence>
<organism evidence="26 27">
    <name type="scientific">Ranatra chinensis</name>
    <dbReference type="NCBI Taxonomy" id="642074"/>
    <lineage>
        <taxon>Eukaryota</taxon>
        <taxon>Metazoa</taxon>
        <taxon>Ecdysozoa</taxon>
        <taxon>Arthropoda</taxon>
        <taxon>Hexapoda</taxon>
        <taxon>Insecta</taxon>
        <taxon>Pterygota</taxon>
        <taxon>Neoptera</taxon>
        <taxon>Paraneoptera</taxon>
        <taxon>Hemiptera</taxon>
        <taxon>Heteroptera</taxon>
        <taxon>Panheteroptera</taxon>
        <taxon>Nepomorpha</taxon>
        <taxon>Nepidae</taxon>
        <taxon>Ranatrinae</taxon>
        <taxon>Ranatra</taxon>
    </lineage>
</organism>
<keyword evidence="3" id="KW-1017">Isopeptide bond</keyword>
<feature type="compositionally biased region" description="Low complexity" evidence="23">
    <location>
        <begin position="28"/>
        <end position="40"/>
    </location>
</feature>
<keyword evidence="14" id="KW-0238">DNA-binding</keyword>
<evidence type="ECO:0000256" key="19">
    <source>
        <dbReference type="ARBA" id="ARBA00067594"/>
    </source>
</evidence>
<keyword evidence="11" id="KW-0862">Zinc</keyword>
<dbReference type="Pfam" id="PF21549">
    <property type="entry name" value="PRDM2_PR"/>
    <property type="match status" value="1"/>
</dbReference>
<dbReference type="PANTHER" id="PTHR16515">
    <property type="entry name" value="PR DOMAIN ZINC FINGER PROTEIN"/>
    <property type="match status" value="1"/>
</dbReference>
<evidence type="ECO:0000256" key="13">
    <source>
        <dbReference type="ARBA" id="ARBA00023015"/>
    </source>
</evidence>
<comment type="caution">
    <text evidence="26">The sequence shown here is derived from an EMBL/GenBank/DDBJ whole genome shotgun (WGS) entry which is preliminary data.</text>
</comment>
<feature type="compositionally biased region" description="Low complexity" evidence="23">
    <location>
        <begin position="924"/>
        <end position="935"/>
    </location>
</feature>
<feature type="region of interest" description="Disordered" evidence="23">
    <location>
        <begin position="909"/>
        <end position="987"/>
    </location>
</feature>
<evidence type="ECO:0000256" key="16">
    <source>
        <dbReference type="ARBA" id="ARBA00023163"/>
    </source>
</evidence>
<feature type="compositionally biased region" description="Basic and acidic residues" evidence="23">
    <location>
        <begin position="624"/>
        <end position="633"/>
    </location>
</feature>
<proteinExistence type="predicted"/>
<dbReference type="Pfam" id="PF00096">
    <property type="entry name" value="zf-C2H2"/>
    <property type="match status" value="4"/>
</dbReference>
<feature type="region of interest" description="Disordered" evidence="23">
    <location>
        <begin position="748"/>
        <end position="813"/>
    </location>
</feature>
<evidence type="ECO:0000256" key="8">
    <source>
        <dbReference type="ARBA" id="ARBA00022723"/>
    </source>
</evidence>
<gene>
    <name evidence="26" type="ORF">AAG570_009236</name>
</gene>
<dbReference type="SMART" id="SM00355">
    <property type="entry name" value="ZnF_C2H2"/>
    <property type="match status" value="5"/>
</dbReference>
<evidence type="ECO:0000256" key="15">
    <source>
        <dbReference type="ARBA" id="ARBA00023130"/>
    </source>
</evidence>
<accession>A0ABD0YTU7</accession>
<keyword evidence="8" id="KW-0479">Metal-binding</keyword>
<evidence type="ECO:0000313" key="27">
    <source>
        <dbReference type="Proteomes" id="UP001558652"/>
    </source>
</evidence>
<evidence type="ECO:0000256" key="9">
    <source>
        <dbReference type="ARBA" id="ARBA00022737"/>
    </source>
</evidence>
<keyword evidence="15" id="KW-1064">Adaptive immunity</keyword>
<evidence type="ECO:0000256" key="2">
    <source>
        <dbReference type="ARBA" id="ARBA00022491"/>
    </source>
</evidence>
<dbReference type="EMBL" id="JBFDAA010000003">
    <property type="protein sequence ID" value="KAL1139176.1"/>
    <property type="molecule type" value="Genomic_DNA"/>
</dbReference>
<evidence type="ECO:0000256" key="20">
    <source>
        <dbReference type="ARBA" id="ARBA00078797"/>
    </source>
</evidence>
<dbReference type="PROSITE" id="PS50157">
    <property type="entry name" value="ZINC_FINGER_C2H2_2"/>
    <property type="match status" value="5"/>
</dbReference>
<feature type="region of interest" description="Disordered" evidence="23">
    <location>
        <begin position="187"/>
        <end position="251"/>
    </location>
</feature>
<evidence type="ECO:0000256" key="12">
    <source>
        <dbReference type="ARBA" id="ARBA00022859"/>
    </source>
</evidence>
<dbReference type="CDD" id="cd19187">
    <property type="entry name" value="PR-SET_PRDM1"/>
    <property type="match status" value="1"/>
</dbReference>
<evidence type="ECO:0000256" key="4">
    <source>
        <dbReference type="ARBA" id="ARBA00022588"/>
    </source>
</evidence>
<evidence type="ECO:0000256" key="23">
    <source>
        <dbReference type="SAM" id="MobiDB-lite"/>
    </source>
</evidence>
<dbReference type="FunFam" id="3.30.160.60:FF:000833">
    <property type="entry name" value="PR domain zinc finger protein"/>
    <property type="match status" value="1"/>
</dbReference>
<evidence type="ECO:0000256" key="5">
    <source>
        <dbReference type="ARBA" id="ARBA00022603"/>
    </source>
</evidence>
<feature type="compositionally biased region" description="Basic and acidic residues" evidence="23">
    <location>
        <begin position="211"/>
        <end position="225"/>
    </location>
</feature>
<protein>
    <recommendedName>
        <fullName evidence="19">PR domain zinc finger protein 1</fullName>
    </recommendedName>
    <alternativeName>
        <fullName evidence="20">Beta-interferon gene positive regulatory domain I-binding factor</fullName>
    </alternativeName>
    <alternativeName>
        <fullName evidence="21">PR domain-containing protein 1</fullName>
    </alternativeName>
</protein>
<dbReference type="InterPro" id="IPR044413">
    <property type="entry name" value="PRDM1_PR-SET"/>
</dbReference>
<dbReference type="InterPro" id="IPR013087">
    <property type="entry name" value="Znf_C2H2_type"/>
</dbReference>
<dbReference type="GO" id="GO:0008170">
    <property type="term" value="F:N-methyltransferase activity"/>
    <property type="evidence" value="ECO:0007669"/>
    <property type="project" value="UniProtKB-ARBA"/>
</dbReference>
<feature type="domain" description="C2H2-type" evidence="24">
    <location>
        <begin position="1053"/>
        <end position="1080"/>
    </location>
</feature>
<feature type="compositionally biased region" description="Pro residues" evidence="23">
    <location>
        <begin position="943"/>
        <end position="952"/>
    </location>
</feature>
<dbReference type="SUPFAM" id="SSF57667">
    <property type="entry name" value="beta-beta-alpha zinc fingers"/>
    <property type="match status" value="3"/>
</dbReference>
<dbReference type="PANTHER" id="PTHR16515:SF59">
    <property type="entry name" value="PR DOMAIN ZINC FINGER PROTEIN 1"/>
    <property type="match status" value="1"/>
</dbReference>
<keyword evidence="12" id="KW-0391">Immunity</keyword>
<keyword evidence="6" id="KW-0808">Transferase</keyword>